<dbReference type="Gene3D" id="1.25.40.80">
    <property type="match status" value="1"/>
</dbReference>
<dbReference type="EMBL" id="CP036263">
    <property type="protein sequence ID" value="QDS96891.1"/>
    <property type="molecule type" value="Genomic_DNA"/>
</dbReference>
<dbReference type="Gene3D" id="3.40.50.620">
    <property type="entry name" value="HUPs"/>
    <property type="match status" value="1"/>
</dbReference>
<dbReference type="Proteomes" id="UP000319852">
    <property type="component" value="Chromosome"/>
</dbReference>
<protein>
    <submittedName>
        <fullName evidence="1">Deoxyribodipyrimidine photo-lyase-related protein</fullName>
    </submittedName>
</protein>
<dbReference type="GO" id="GO:0016829">
    <property type="term" value="F:lyase activity"/>
    <property type="evidence" value="ECO:0007669"/>
    <property type="project" value="UniProtKB-KW"/>
</dbReference>
<dbReference type="KEGG" id="amob:HG15A2_01500"/>
<dbReference type="InterPro" id="IPR014729">
    <property type="entry name" value="Rossmann-like_a/b/a_fold"/>
</dbReference>
<name>A0A517MPT4_9BACT</name>
<reference evidence="1 2" key="1">
    <citation type="submission" date="2019-02" db="EMBL/GenBank/DDBJ databases">
        <title>Deep-cultivation of Planctomycetes and their phenomic and genomic characterization uncovers novel biology.</title>
        <authorList>
            <person name="Wiegand S."/>
            <person name="Jogler M."/>
            <person name="Boedeker C."/>
            <person name="Pinto D."/>
            <person name="Vollmers J."/>
            <person name="Rivas-Marin E."/>
            <person name="Kohn T."/>
            <person name="Peeters S.H."/>
            <person name="Heuer A."/>
            <person name="Rast P."/>
            <person name="Oberbeckmann S."/>
            <person name="Bunk B."/>
            <person name="Jeske O."/>
            <person name="Meyerdierks A."/>
            <person name="Storesund J.E."/>
            <person name="Kallscheuer N."/>
            <person name="Luecker S."/>
            <person name="Lage O.M."/>
            <person name="Pohl T."/>
            <person name="Merkel B.J."/>
            <person name="Hornburger P."/>
            <person name="Mueller R.-W."/>
            <person name="Bruemmer F."/>
            <person name="Labrenz M."/>
            <person name="Spormann A.M."/>
            <person name="Op den Camp H."/>
            <person name="Overmann J."/>
            <person name="Amann R."/>
            <person name="Jetten M.S.M."/>
            <person name="Mascher T."/>
            <person name="Medema M.H."/>
            <person name="Devos D.P."/>
            <person name="Kaster A.-K."/>
            <person name="Ovreas L."/>
            <person name="Rohde M."/>
            <person name="Galperin M.Y."/>
            <person name="Jogler C."/>
        </authorList>
    </citation>
    <scope>NUCLEOTIDE SEQUENCE [LARGE SCALE GENOMIC DNA]</scope>
    <source>
        <strain evidence="1 2">HG15A2</strain>
    </source>
</reference>
<keyword evidence="2" id="KW-1185">Reference proteome</keyword>
<gene>
    <name evidence="1" type="ORF">HG15A2_01500</name>
</gene>
<dbReference type="Gene3D" id="1.10.579.10">
    <property type="entry name" value="DNA Cyclobutane Dipyrimidine Photolyase, subunit A, domain 3"/>
    <property type="match status" value="1"/>
</dbReference>
<accession>A0A517MPT4</accession>
<dbReference type="PANTHER" id="PTHR38657">
    <property type="entry name" value="SLR1343 PROTEIN"/>
    <property type="match status" value="1"/>
</dbReference>
<dbReference type="RefSeq" id="WP_145056848.1">
    <property type="nucleotide sequence ID" value="NZ_CP036263.1"/>
</dbReference>
<dbReference type="OrthoDB" id="5288100at2"/>
<dbReference type="InterPro" id="IPR036134">
    <property type="entry name" value="Crypto/Photolyase_FAD-like_sf"/>
</dbReference>
<proteinExistence type="predicted"/>
<dbReference type="InterPro" id="IPR052551">
    <property type="entry name" value="UV-DNA_repair_photolyase"/>
</dbReference>
<dbReference type="Pfam" id="PF04244">
    <property type="entry name" value="DPRP"/>
    <property type="match status" value="1"/>
</dbReference>
<dbReference type="PANTHER" id="PTHR38657:SF1">
    <property type="entry name" value="SLR1343 PROTEIN"/>
    <property type="match status" value="1"/>
</dbReference>
<keyword evidence="1" id="KW-0456">Lyase</keyword>
<evidence type="ECO:0000313" key="1">
    <source>
        <dbReference type="EMBL" id="QDS96891.1"/>
    </source>
</evidence>
<organism evidence="1 2">
    <name type="scientific">Adhaeretor mobilis</name>
    <dbReference type="NCBI Taxonomy" id="1930276"/>
    <lineage>
        <taxon>Bacteria</taxon>
        <taxon>Pseudomonadati</taxon>
        <taxon>Planctomycetota</taxon>
        <taxon>Planctomycetia</taxon>
        <taxon>Pirellulales</taxon>
        <taxon>Lacipirellulaceae</taxon>
        <taxon>Adhaeretor</taxon>
    </lineage>
</organism>
<dbReference type="AlphaFoldDB" id="A0A517MPT4"/>
<dbReference type="InterPro" id="IPR007357">
    <property type="entry name" value="PhrB-like"/>
</dbReference>
<dbReference type="Gene3D" id="1.10.10.1710">
    <property type="entry name" value="Deoxyribodipyrimidine photolyase-related"/>
    <property type="match status" value="1"/>
</dbReference>
<dbReference type="SUPFAM" id="SSF48173">
    <property type="entry name" value="Cryptochrome/photolyase FAD-binding domain"/>
    <property type="match status" value="1"/>
</dbReference>
<evidence type="ECO:0000313" key="2">
    <source>
        <dbReference type="Proteomes" id="UP000319852"/>
    </source>
</evidence>
<sequence length="524" mass="60601">MAKKPPTKQCRNLVLVLGDQLNIDSAAFDGFDCEKDSVWMAEVAEESTHVWTHKARIVMFLAAMRHFRDALRKKHIEVHYRQLDDRGKRGSLAAELEATIKKLKPQQLILVEPGEWRVRESLINEADKLNVALELRTDRHFLSTTEDFAQHAQGRKQLRLEYYYRELRRKHDILMDGRDPVGGKWNYDPDNRGSFGRSGPGEIPDTKRYSLDATTREVMKLVSRKFPKHPGKLEHFDWPVTAKQARQALDDFVAHRLPEFGQYQDAMWSDEPFLYHSRLSTALNLKLIDPREVIDEAVIAYRTGKAPLNSAEGFIRQILGWREYVRGIYWLYMPGYLECNELEAMQPLPAFYWTGETEMHCLSQAIGQTLDYGYAHHIQRLMITGLFALLLGVDPQKVNQWYLAMYVDAVEWVELPNSLGMSQFADGGVMASKPYVATGKYIQRMSNYCSSCRFDPSQSTGEDACPFTTLYWDFLARHKKRLQGNNRMSMQLRNLDRKQPDELKAIQEQVVELRASITPEDVTL</sequence>